<organism evidence="1 2">
    <name type="scientific">Gossypium barbadense</name>
    <name type="common">Sea Island cotton</name>
    <name type="synonym">Hibiscus barbadensis</name>
    <dbReference type="NCBI Taxonomy" id="3634"/>
    <lineage>
        <taxon>Eukaryota</taxon>
        <taxon>Viridiplantae</taxon>
        <taxon>Streptophyta</taxon>
        <taxon>Embryophyta</taxon>
        <taxon>Tracheophyta</taxon>
        <taxon>Spermatophyta</taxon>
        <taxon>Magnoliopsida</taxon>
        <taxon>eudicotyledons</taxon>
        <taxon>Gunneridae</taxon>
        <taxon>Pentapetalae</taxon>
        <taxon>rosids</taxon>
        <taxon>malvids</taxon>
        <taxon>Malvales</taxon>
        <taxon>Malvaceae</taxon>
        <taxon>Malvoideae</taxon>
        <taxon>Gossypium</taxon>
    </lineage>
</organism>
<evidence type="ECO:0000313" key="1">
    <source>
        <dbReference type="EMBL" id="PPS13333.1"/>
    </source>
</evidence>
<name>A0A2P5YCJ9_GOSBA</name>
<gene>
    <name evidence="1" type="ORF">GOBAR_AA07248</name>
</gene>
<accession>A0A2P5YCJ9</accession>
<sequence length="128" mass="14784">MKQTTATRRAASVFHRTVARDPFSIEESTTEDRARRDIERLEWTGCRLYRGHSHSKSERRTLFHSYRTVATVVDTGKVSLRHLDREDLLREKNGIPSNGKPSYALLARVLTGSSTSEERFNRTSAYRK</sequence>
<dbReference type="AlphaFoldDB" id="A0A2P5YCJ9"/>
<dbReference type="Proteomes" id="UP000239757">
    <property type="component" value="Unassembled WGS sequence"/>
</dbReference>
<reference evidence="1 2" key="1">
    <citation type="submission" date="2015-01" db="EMBL/GenBank/DDBJ databases">
        <title>Genome of allotetraploid Gossypium barbadense reveals genomic plasticity and fiber elongation in cotton evolution.</title>
        <authorList>
            <person name="Chen X."/>
            <person name="Liu X."/>
            <person name="Zhao B."/>
            <person name="Zheng H."/>
            <person name="Hu Y."/>
            <person name="Lu G."/>
            <person name="Yang C."/>
            <person name="Chen J."/>
            <person name="Shan C."/>
            <person name="Zhang L."/>
            <person name="Zhou Y."/>
            <person name="Wang L."/>
            <person name="Guo W."/>
            <person name="Bai Y."/>
            <person name="Ruan J."/>
            <person name="Shangguan X."/>
            <person name="Mao Y."/>
            <person name="Jiang J."/>
            <person name="Zhu Y."/>
            <person name="Lei J."/>
            <person name="Kang H."/>
            <person name="Chen S."/>
            <person name="He X."/>
            <person name="Wang R."/>
            <person name="Wang Y."/>
            <person name="Chen J."/>
            <person name="Wang L."/>
            <person name="Yu S."/>
            <person name="Wang B."/>
            <person name="Wei J."/>
            <person name="Song S."/>
            <person name="Lu X."/>
            <person name="Gao Z."/>
            <person name="Gu W."/>
            <person name="Deng X."/>
            <person name="Ma D."/>
            <person name="Wang S."/>
            <person name="Liang W."/>
            <person name="Fang L."/>
            <person name="Cai C."/>
            <person name="Zhu X."/>
            <person name="Zhou B."/>
            <person name="Zhang Y."/>
            <person name="Chen Z."/>
            <person name="Xu S."/>
            <person name="Zhu R."/>
            <person name="Wang S."/>
            <person name="Zhang T."/>
            <person name="Zhao G."/>
        </authorList>
    </citation>
    <scope>NUCLEOTIDE SEQUENCE [LARGE SCALE GENOMIC DNA]</scope>
    <source>
        <strain evidence="2">cv. Xinhai21</strain>
        <tissue evidence="1">Leaf</tissue>
    </source>
</reference>
<proteinExistence type="predicted"/>
<dbReference type="EMBL" id="KZ663362">
    <property type="protein sequence ID" value="PPS13333.1"/>
    <property type="molecule type" value="Genomic_DNA"/>
</dbReference>
<protein>
    <submittedName>
        <fullName evidence="1">Uncharacterized protein</fullName>
    </submittedName>
</protein>
<evidence type="ECO:0000313" key="2">
    <source>
        <dbReference type="Proteomes" id="UP000239757"/>
    </source>
</evidence>